<dbReference type="RefSeq" id="WP_062659393.1">
    <property type="nucleotide sequence ID" value="NZ_BCSY01000085.1"/>
</dbReference>
<evidence type="ECO:0000313" key="2">
    <source>
        <dbReference type="EMBL" id="GAS98578.1"/>
    </source>
</evidence>
<keyword evidence="3" id="KW-1185">Reference proteome</keyword>
<dbReference type="STRING" id="228230.RMCC_5543"/>
<proteinExistence type="predicted"/>
<protein>
    <submittedName>
        <fullName evidence="2">Mur ligase middle domain protein</fullName>
    </submittedName>
</protein>
<evidence type="ECO:0000313" key="3">
    <source>
        <dbReference type="Proteomes" id="UP000069443"/>
    </source>
</evidence>
<gene>
    <name evidence="2" type="ORF">RMCC_5543</name>
</gene>
<feature type="transmembrane region" description="Helical" evidence="1">
    <location>
        <begin position="31"/>
        <end position="49"/>
    </location>
</feature>
<name>A0A100WIB7_MYCCR</name>
<sequence>MATEEAQQTNSQAQHRSGWTQHPAVRRLMKLVIAAVAVAGLVGVVQPAVTPAVAQAAVIQGPDKVGWGRAAILFNRDETLKIGIGGLVNVPPAGPISAAFAVAKAGLAPIALNYYNRGLCSAYTWSVRPWDNQGFMSRKC</sequence>
<reference evidence="3" key="2">
    <citation type="submission" date="2016-02" db="EMBL/GenBank/DDBJ databases">
        <title>Draft genome sequence of five rapidly growing Mycobacterium species.</title>
        <authorList>
            <person name="Katahira K."/>
            <person name="Gotou Y."/>
            <person name="Iida K."/>
            <person name="Ogura Y."/>
            <person name="Hayashi T."/>
        </authorList>
    </citation>
    <scope>NUCLEOTIDE SEQUENCE [LARGE SCALE GENOMIC DNA]</scope>
    <source>
        <strain evidence="3">JCM15298</strain>
    </source>
</reference>
<keyword evidence="1" id="KW-1133">Transmembrane helix</keyword>
<accession>A0A100WIB7</accession>
<organism evidence="2 3">
    <name type="scientific">Mycolicibacterium canariasense</name>
    <name type="common">Mycobacterium canariasense</name>
    <dbReference type="NCBI Taxonomy" id="228230"/>
    <lineage>
        <taxon>Bacteria</taxon>
        <taxon>Bacillati</taxon>
        <taxon>Actinomycetota</taxon>
        <taxon>Actinomycetes</taxon>
        <taxon>Mycobacteriales</taxon>
        <taxon>Mycobacteriaceae</taxon>
        <taxon>Mycolicibacterium</taxon>
    </lineage>
</organism>
<dbReference type="GO" id="GO:0016874">
    <property type="term" value="F:ligase activity"/>
    <property type="evidence" value="ECO:0007669"/>
    <property type="project" value="UniProtKB-KW"/>
</dbReference>
<reference evidence="3" key="1">
    <citation type="journal article" date="2016" name="Genome Announc.">
        <title>Draft Genome Sequences of Five Rapidly Growing Mycobacterium Species, M. thermoresistibile, M. fortuitum subsp. acetamidolyticum, M. canariasense, M. brisbanense, and M. novocastrense.</title>
        <authorList>
            <person name="Katahira K."/>
            <person name="Ogura Y."/>
            <person name="Gotoh Y."/>
            <person name="Hayashi T."/>
        </authorList>
    </citation>
    <scope>NUCLEOTIDE SEQUENCE [LARGE SCALE GENOMIC DNA]</scope>
    <source>
        <strain evidence="3">JCM15298</strain>
    </source>
</reference>
<dbReference type="EMBL" id="BCSY01000085">
    <property type="protein sequence ID" value="GAS98578.1"/>
    <property type="molecule type" value="Genomic_DNA"/>
</dbReference>
<dbReference type="OrthoDB" id="9875942at2"/>
<evidence type="ECO:0000256" key="1">
    <source>
        <dbReference type="SAM" id="Phobius"/>
    </source>
</evidence>
<dbReference type="AlphaFoldDB" id="A0A100WIB7"/>
<keyword evidence="1" id="KW-0812">Transmembrane</keyword>
<keyword evidence="2" id="KW-0436">Ligase</keyword>
<comment type="caution">
    <text evidence="2">The sequence shown here is derived from an EMBL/GenBank/DDBJ whole genome shotgun (WGS) entry which is preliminary data.</text>
</comment>
<dbReference type="Proteomes" id="UP000069443">
    <property type="component" value="Unassembled WGS sequence"/>
</dbReference>
<keyword evidence="1" id="KW-0472">Membrane</keyword>